<dbReference type="AlphaFoldDB" id="A0AA39JZ24"/>
<reference evidence="2" key="1">
    <citation type="submission" date="2023-06" db="EMBL/GenBank/DDBJ databases">
        <authorList>
            <consortium name="Lawrence Berkeley National Laboratory"/>
            <person name="Ahrendt S."/>
            <person name="Sahu N."/>
            <person name="Indic B."/>
            <person name="Wong-Bajracharya J."/>
            <person name="Merenyi Z."/>
            <person name="Ke H.-M."/>
            <person name="Monk M."/>
            <person name="Kocsube S."/>
            <person name="Drula E."/>
            <person name="Lipzen A."/>
            <person name="Balint B."/>
            <person name="Henrissat B."/>
            <person name="Andreopoulos B."/>
            <person name="Martin F.M."/>
            <person name="Harder C.B."/>
            <person name="Rigling D."/>
            <person name="Ford K.L."/>
            <person name="Foster G.D."/>
            <person name="Pangilinan J."/>
            <person name="Papanicolaou A."/>
            <person name="Barry K."/>
            <person name="LaButti K."/>
            <person name="Viragh M."/>
            <person name="Koriabine M."/>
            <person name="Yan M."/>
            <person name="Riley R."/>
            <person name="Champramary S."/>
            <person name="Plett K.L."/>
            <person name="Tsai I.J."/>
            <person name="Slot J."/>
            <person name="Sipos G."/>
            <person name="Plett J."/>
            <person name="Nagy L.G."/>
            <person name="Grigoriev I.V."/>
        </authorList>
    </citation>
    <scope>NUCLEOTIDE SEQUENCE</scope>
    <source>
        <strain evidence="2">FPL87.14</strain>
    </source>
</reference>
<keyword evidence="1" id="KW-0175">Coiled coil</keyword>
<protein>
    <submittedName>
        <fullName evidence="2">Uncharacterized protein</fullName>
    </submittedName>
</protein>
<proteinExistence type="predicted"/>
<gene>
    <name evidence="2" type="ORF">EV421DRAFT_1033943</name>
</gene>
<evidence type="ECO:0000256" key="1">
    <source>
        <dbReference type="SAM" id="Coils"/>
    </source>
</evidence>
<accession>A0AA39JZ24</accession>
<organism evidence="2 3">
    <name type="scientific">Armillaria borealis</name>
    <dbReference type="NCBI Taxonomy" id="47425"/>
    <lineage>
        <taxon>Eukaryota</taxon>
        <taxon>Fungi</taxon>
        <taxon>Dikarya</taxon>
        <taxon>Basidiomycota</taxon>
        <taxon>Agaricomycotina</taxon>
        <taxon>Agaricomycetes</taxon>
        <taxon>Agaricomycetidae</taxon>
        <taxon>Agaricales</taxon>
        <taxon>Marasmiineae</taxon>
        <taxon>Physalacriaceae</taxon>
        <taxon>Armillaria</taxon>
    </lineage>
</organism>
<comment type="caution">
    <text evidence="2">The sequence shown here is derived from an EMBL/GenBank/DDBJ whole genome shotgun (WGS) entry which is preliminary data.</text>
</comment>
<evidence type="ECO:0000313" key="2">
    <source>
        <dbReference type="EMBL" id="KAK0451469.1"/>
    </source>
</evidence>
<dbReference type="Proteomes" id="UP001175226">
    <property type="component" value="Unassembled WGS sequence"/>
</dbReference>
<dbReference type="EMBL" id="JAUEPT010000005">
    <property type="protein sequence ID" value="KAK0451469.1"/>
    <property type="molecule type" value="Genomic_DNA"/>
</dbReference>
<name>A0AA39JZ24_9AGAR</name>
<sequence length="138" mass="15692">MEKDDLYCERNNKQVLKNTKNRTGILKLASDLRTRHAAAQSTIQRLDSEQKRLMNLLAVSDDASEQTKNENGQLQNTIKDLTAKVETAVALARKHAAGGWRPTLTEHLTVHSRSLGFMMARPRRMHMMLLCLPSTPRR</sequence>
<evidence type="ECO:0000313" key="3">
    <source>
        <dbReference type="Proteomes" id="UP001175226"/>
    </source>
</evidence>
<feature type="coiled-coil region" evidence="1">
    <location>
        <begin position="29"/>
        <end position="84"/>
    </location>
</feature>
<keyword evidence="3" id="KW-1185">Reference proteome</keyword>